<evidence type="ECO:0000313" key="3">
    <source>
        <dbReference type="Proteomes" id="UP001243286"/>
    </source>
</evidence>
<dbReference type="InterPro" id="IPR025874">
    <property type="entry name" value="DZR"/>
</dbReference>
<protein>
    <submittedName>
        <fullName evidence="2">Zinc ribbon domain-containing protein</fullName>
    </submittedName>
</protein>
<dbReference type="RefSeq" id="WP_282356860.1">
    <property type="nucleotide sequence ID" value="NZ_JASBQV010000022.1"/>
</dbReference>
<reference evidence="2 3" key="1">
    <citation type="submission" date="2023-04" db="EMBL/GenBank/DDBJ databases">
        <title>Antarctic isolates genomes.</title>
        <authorList>
            <person name="Dimov S.G."/>
        </authorList>
    </citation>
    <scope>NUCLEOTIDE SEQUENCE [LARGE SCALE GENOMIC DNA]</scope>
    <source>
        <strain evidence="2 3">AL19</strain>
    </source>
</reference>
<gene>
    <name evidence="2" type="ORF">QK289_12650</name>
</gene>
<organism evidence="2 3">
    <name type="scientific">Exiguobacterium antarcticum</name>
    <dbReference type="NCBI Taxonomy" id="132920"/>
    <lineage>
        <taxon>Bacteria</taxon>
        <taxon>Bacillati</taxon>
        <taxon>Bacillota</taxon>
        <taxon>Bacilli</taxon>
        <taxon>Bacillales</taxon>
        <taxon>Bacillales Family XII. Incertae Sedis</taxon>
        <taxon>Exiguobacterium</taxon>
    </lineage>
</organism>
<feature type="domain" description="DZANK-type" evidence="1">
    <location>
        <begin position="83"/>
        <end position="133"/>
    </location>
</feature>
<comment type="caution">
    <text evidence="2">The sequence shown here is derived from an EMBL/GenBank/DDBJ whole genome shotgun (WGS) entry which is preliminary data.</text>
</comment>
<accession>A0ABT6R4J7</accession>
<dbReference type="Pfam" id="PF12773">
    <property type="entry name" value="DZR"/>
    <property type="match status" value="1"/>
</dbReference>
<name>A0ABT6R4J7_9BACL</name>
<sequence>MTEWQSVKTRFQGLSTRELLDQAEQARREKGRLLYEMGERHYMKLRSEGHRPEIESVLEQDILIYGALSRINEMEVEAAQKQCASCRTPLEPGAKFCGKCGTSVPRETDETKIACTTCHTPQRPEQGFCTCCGSEMRSRV</sequence>
<evidence type="ECO:0000259" key="1">
    <source>
        <dbReference type="Pfam" id="PF12773"/>
    </source>
</evidence>
<keyword evidence="3" id="KW-1185">Reference proteome</keyword>
<dbReference type="EMBL" id="JASBQV010000022">
    <property type="protein sequence ID" value="MDI3235861.1"/>
    <property type="molecule type" value="Genomic_DNA"/>
</dbReference>
<proteinExistence type="predicted"/>
<evidence type="ECO:0000313" key="2">
    <source>
        <dbReference type="EMBL" id="MDI3235861.1"/>
    </source>
</evidence>
<dbReference type="Proteomes" id="UP001243286">
    <property type="component" value="Unassembled WGS sequence"/>
</dbReference>